<feature type="compositionally biased region" description="Low complexity" evidence="1">
    <location>
        <begin position="543"/>
        <end position="553"/>
    </location>
</feature>
<gene>
    <name evidence="2" type="ORF">XNOV1_A041965</name>
</gene>
<dbReference type="AlphaFoldDB" id="A0AAV1EWK2"/>
<proteinExistence type="predicted"/>
<feature type="compositionally biased region" description="Polar residues" evidence="1">
    <location>
        <begin position="241"/>
        <end position="250"/>
    </location>
</feature>
<feature type="compositionally biased region" description="Basic and acidic residues" evidence="1">
    <location>
        <begin position="1"/>
        <end position="70"/>
    </location>
</feature>
<feature type="region of interest" description="Disordered" evidence="1">
    <location>
        <begin position="291"/>
        <end position="358"/>
    </location>
</feature>
<feature type="compositionally biased region" description="Low complexity" evidence="1">
    <location>
        <begin position="453"/>
        <end position="462"/>
    </location>
</feature>
<feature type="compositionally biased region" description="Pro residues" evidence="1">
    <location>
        <begin position="554"/>
        <end position="571"/>
    </location>
</feature>
<accession>A0AAV1EWK2</accession>
<feature type="compositionally biased region" description="Polar residues" evidence="1">
    <location>
        <begin position="127"/>
        <end position="136"/>
    </location>
</feature>
<evidence type="ECO:0000313" key="3">
    <source>
        <dbReference type="Proteomes" id="UP001178508"/>
    </source>
</evidence>
<feature type="region of interest" description="Disordered" evidence="1">
    <location>
        <begin position="420"/>
        <end position="583"/>
    </location>
</feature>
<feature type="region of interest" description="Disordered" evidence="1">
    <location>
        <begin position="1"/>
        <end position="265"/>
    </location>
</feature>
<protein>
    <submittedName>
        <fullName evidence="2">Actin cytoskeleton-regulatory complex protein PAN1-like</fullName>
    </submittedName>
</protein>
<feature type="compositionally biased region" description="Basic and acidic residues" evidence="1">
    <location>
        <begin position="138"/>
        <end position="180"/>
    </location>
</feature>
<feature type="compositionally biased region" description="Basic and acidic residues" evidence="1">
    <location>
        <begin position="217"/>
        <end position="234"/>
    </location>
</feature>
<name>A0AAV1EWK2_XYRNO</name>
<reference evidence="2" key="1">
    <citation type="submission" date="2023-08" db="EMBL/GenBank/DDBJ databases">
        <authorList>
            <person name="Alioto T."/>
            <person name="Alioto T."/>
            <person name="Gomez Garrido J."/>
        </authorList>
    </citation>
    <scope>NUCLEOTIDE SEQUENCE</scope>
</reference>
<dbReference type="EMBL" id="OY660866">
    <property type="protein sequence ID" value="CAJ1053070.1"/>
    <property type="molecule type" value="Genomic_DNA"/>
</dbReference>
<evidence type="ECO:0000256" key="1">
    <source>
        <dbReference type="SAM" id="MobiDB-lite"/>
    </source>
</evidence>
<feature type="compositionally biased region" description="Basic and acidic residues" evidence="1">
    <location>
        <begin position="469"/>
        <end position="495"/>
    </location>
</feature>
<organism evidence="2 3">
    <name type="scientific">Xyrichtys novacula</name>
    <name type="common">Pearly razorfish</name>
    <name type="synonym">Hemipteronotus novacula</name>
    <dbReference type="NCBI Taxonomy" id="13765"/>
    <lineage>
        <taxon>Eukaryota</taxon>
        <taxon>Metazoa</taxon>
        <taxon>Chordata</taxon>
        <taxon>Craniata</taxon>
        <taxon>Vertebrata</taxon>
        <taxon>Euteleostomi</taxon>
        <taxon>Actinopterygii</taxon>
        <taxon>Neopterygii</taxon>
        <taxon>Teleostei</taxon>
        <taxon>Neoteleostei</taxon>
        <taxon>Acanthomorphata</taxon>
        <taxon>Eupercaria</taxon>
        <taxon>Labriformes</taxon>
        <taxon>Labridae</taxon>
        <taxon>Xyrichtys</taxon>
    </lineage>
</organism>
<feature type="compositionally biased region" description="Basic residues" evidence="1">
    <location>
        <begin position="334"/>
        <end position="346"/>
    </location>
</feature>
<feature type="compositionally biased region" description="Polar residues" evidence="1">
    <location>
        <begin position="513"/>
        <end position="532"/>
    </location>
</feature>
<feature type="compositionally biased region" description="Basic and acidic residues" evidence="1">
    <location>
        <begin position="188"/>
        <end position="207"/>
    </location>
</feature>
<sequence length="680" mass="78732">MMYSCRSEHSHRGQYSERSSRQWEGYDNRREERRDPHRDVPQDSHHKYGRDGPRAAERTSRGRKCSDSPKRPYNTDSLNREWSRKSPVRRRTSSSDWGSSERKSRRFTEDNEDDYRYKRETEDKSYRLSSDNFSRSHPNKDLKHSNPQDEDFKYRKTTQDSRHKYRHEESTYRHHQDDLNCRPSSGYYKDRDSHERSWDHSGERRQSQDYTSKSYAKLRERNDSPSAGYEDHCSKRARFSMNGSSGQSFESEVPHQIPVTPEEKKTQGFQRFLDVLNKGVNVDTLTKIVTSERRDDRQQSPLSSTHPADRPWSPDRDGVYQTHDNSNWSESVRAHRVSPPHHRSFSPKRSSLSDDRSLQKGAIEHGHFSSSSRSRSPSVVEKITLTPEEEHKHRQMQDVLQAIGMNLGFEELGQMSHRIQERLYGKKDSDREGRGRRSREMERRRAYSPKLQSRSSSSRSSFSPPPREYYMKKDSDSPQRDFSEDRQIPKLESVKYDTNASSDTLFERKKYETTTQEKTAGSQAVSPNHTYTSSKPSPPPPAVSAYSPASNSLPPFPVLPPGPPPSLPPALPQALPRALPHPLPPPFPPGLPPYFPNVRPRFLFPHRPPILPITHAPPLNLFPGLLPQTRHLFPQNISNTQPPFLNLPPMNPMQLTNNTQNKKTLSRPRCLQVIKTKQAG</sequence>
<feature type="compositionally biased region" description="Basic and acidic residues" evidence="1">
    <location>
        <begin position="99"/>
        <end position="126"/>
    </location>
</feature>
<evidence type="ECO:0000313" key="2">
    <source>
        <dbReference type="EMBL" id="CAJ1053070.1"/>
    </source>
</evidence>
<feature type="compositionally biased region" description="Basic and acidic residues" evidence="1">
    <location>
        <begin position="307"/>
        <end position="318"/>
    </location>
</feature>
<keyword evidence="3" id="KW-1185">Reference proteome</keyword>
<dbReference type="Proteomes" id="UP001178508">
    <property type="component" value="Chromosome 3"/>
</dbReference>
<feature type="compositionally biased region" description="Basic and acidic residues" evidence="1">
    <location>
        <begin position="420"/>
        <end position="445"/>
    </location>
</feature>